<evidence type="ECO:0000256" key="1">
    <source>
        <dbReference type="SAM" id="MobiDB-lite"/>
    </source>
</evidence>
<name>N1WRI4_9FLAO</name>
<evidence type="ECO:0000313" key="2">
    <source>
        <dbReference type="EMBL" id="EMY79852.1"/>
    </source>
</evidence>
<feature type="region of interest" description="Disordered" evidence="1">
    <location>
        <begin position="107"/>
        <end position="128"/>
    </location>
</feature>
<protein>
    <submittedName>
        <fullName evidence="2">Uncharacterized protein</fullName>
    </submittedName>
</protein>
<accession>N1WRI4</accession>
<sequence length="147" mass="17051">MKDLKESFKIITDENLKETIINSGKKLNWKPISISDNEVEFQYTTHLTKFYTVVSWTVDGFINLSSNYKKKSIKVDLGGYRNNNNEKIKLSILREVELKTKDDVPNDIVNNDKLKSSNSTDNIENEDKININNNKKENYSELISTKK</sequence>
<gene>
    <name evidence="2" type="ORF">pgond44_14833</name>
</gene>
<dbReference type="Proteomes" id="UP000012317">
    <property type="component" value="Unassembled WGS sequence"/>
</dbReference>
<dbReference type="EMBL" id="APLF01000037">
    <property type="protein sequence ID" value="EMY79852.1"/>
    <property type="molecule type" value="Genomic_DNA"/>
</dbReference>
<dbReference type="AlphaFoldDB" id="N1WRI4"/>
<dbReference type="RefSeq" id="WP_003445813.1">
    <property type="nucleotide sequence ID" value="NZ_APLF01000037.1"/>
</dbReference>
<evidence type="ECO:0000313" key="3">
    <source>
        <dbReference type="Proteomes" id="UP000012317"/>
    </source>
</evidence>
<organism evidence="2 3">
    <name type="scientific">Psychroflexus gondwanensis ACAM 44</name>
    <dbReference type="NCBI Taxonomy" id="1189619"/>
    <lineage>
        <taxon>Bacteria</taxon>
        <taxon>Pseudomonadati</taxon>
        <taxon>Bacteroidota</taxon>
        <taxon>Flavobacteriia</taxon>
        <taxon>Flavobacteriales</taxon>
        <taxon>Flavobacteriaceae</taxon>
        <taxon>Psychroflexus</taxon>
    </lineage>
</organism>
<comment type="caution">
    <text evidence="2">The sequence shown here is derived from an EMBL/GenBank/DDBJ whole genome shotgun (WGS) entry which is preliminary data.</text>
</comment>
<keyword evidence="3" id="KW-1185">Reference proteome</keyword>
<reference evidence="2 3" key="1">
    <citation type="journal article" date="2014" name="Genome Biol. Evol.">
        <title>Extensive gene acquisition in the extremely psychrophilic bacterial species Psychroflexus torquis and the link to sea-ice ecosystem specialism.</title>
        <authorList>
            <person name="Feng S."/>
            <person name="Powell S.M."/>
            <person name="Wilson R."/>
            <person name="Bowman J.P."/>
        </authorList>
    </citation>
    <scope>NUCLEOTIDE SEQUENCE [LARGE SCALE GENOMIC DNA]</scope>
    <source>
        <strain evidence="2 3">ACAM 44</strain>
    </source>
</reference>
<proteinExistence type="predicted"/>